<proteinExistence type="predicted"/>
<dbReference type="InterPro" id="IPR050266">
    <property type="entry name" value="AB_hydrolase_sf"/>
</dbReference>
<accession>A0A8H7K9B4</accession>
<organism evidence="2 3">
    <name type="scientific">Bionectria ochroleuca</name>
    <name type="common">Gliocladium roseum</name>
    <dbReference type="NCBI Taxonomy" id="29856"/>
    <lineage>
        <taxon>Eukaryota</taxon>
        <taxon>Fungi</taxon>
        <taxon>Dikarya</taxon>
        <taxon>Ascomycota</taxon>
        <taxon>Pezizomycotina</taxon>
        <taxon>Sordariomycetes</taxon>
        <taxon>Hypocreomycetidae</taxon>
        <taxon>Hypocreales</taxon>
        <taxon>Bionectriaceae</taxon>
        <taxon>Clonostachys</taxon>
    </lineage>
</organism>
<comment type="caution">
    <text evidence="2">The sequence shown here is derived from an EMBL/GenBank/DDBJ whole genome shotgun (WGS) entry which is preliminary data.</text>
</comment>
<dbReference type="InterPro" id="IPR000073">
    <property type="entry name" value="AB_hydrolase_1"/>
</dbReference>
<dbReference type="InterPro" id="IPR000639">
    <property type="entry name" value="Epox_hydrolase-like"/>
</dbReference>
<feature type="domain" description="AB hydrolase-1" evidence="1">
    <location>
        <begin position="32"/>
        <end position="316"/>
    </location>
</feature>
<dbReference type="Pfam" id="PF00561">
    <property type="entry name" value="Abhydrolase_1"/>
    <property type="match status" value="1"/>
</dbReference>
<dbReference type="Gene3D" id="3.40.50.1820">
    <property type="entry name" value="alpha/beta hydrolase"/>
    <property type="match status" value="1"/>
</dbReference>
<dbReference type="SUPFAM" id="SSF53474">
    <property type="entry name" value="alpha/beta-Hydrolases"/>
    <property type="match status" value="1"/>
</dbReference>
<dbReference type="GO" id="GO:0046464">
    <property type="term" value="P:acylglycerol catabolic process"/>
    <property type="evidence" value="ECO:0007669"/>
    <property type="project" value="TreeGrafter"/>
</dbReference>
<dbReference type="InterPro" id="IPR029058">
    <property type="entry name" value="AB_hydrolase_fold"/>
</dbReference>
<dbReference type="PANTHER" id="PTHR43798">
    <property type="entry name" value="MONOACYLGLYCEROL LIPASE"/>
    <property type="match status" value="1"/>
</dbReference>
<dbReference type="Proteomes" id="UP000616885">
    <property type="component" value="Unassembled WGS sequence"/>
</dbReference>
<dbReference type="GO" id="GO:0047372">
    <property type="term" value="F:monoacylglycerol lipase activity"/>
    <property type="evidence" value="ECO:0007669"/>
    <property type="project" value="TreeGrafter"/>
</dbReference>
<dbReference type="EMBL" id="JADCTT010000014">
    <property type="protein sequence ID" value="KAF9744502.1"/>
    <property type="molecule type" value="Genomic_DNA"/>
</dbReference>
<gene>
    <name evidence="2" type="ORF">IM811_005283</name>
</gene>
<sequence>MDHLLKKSVVSRRSFTYGYYVSPGDKFALEHPALIFIHGWPDSAYLWSEISKGLSDLPNKLIFIDCLGYASTDKPQQTSFYSFQGQADDVVDILRNENVKSAIVVGHDWGSVLAQRVFLHHRELFVGVVLVNAGYMVPTDQRFDLEAANNFTKETIGHPQFAYWDFFANEDAASVIDPRLERLWQVLHGNADDWLKRNFCNPGAMRKFLEGNEDVPLKPYAQDPKWRDHWVEQFKQDGMDSTFFMYRAMVTGVQSRSDFDLVKGTLSIDVPLLFIFCSKDTLCPASMMSQAKQENLVPKLTEVEVDAAHWSPMEKPHELVRHIKMFMTNTF</sequence>
<dbReference type="PRINTS" id="PR00412">
    <property type="entry name" value="EPOXHYDRLASE"/>
</dbReference>
<evidence type="ECO:0000313" key="2">
    <source>
        <dbReference type="EMBL" id="KAF9744502.1"/>
    </source>
</evidence>
<name>A0A8H7K9B4_BIOOC</name>
<evidence type="ECO:0000259" key="1">
    <source>
        <dbReference type="Pfam" id="PF00561"/>
    </source>
</evidence>
<protein>
    <recommendedName>
        <fullName evidence="1">AB hydrolase-1 domain-containing protein</fullName>
    </recommendedName>
</protein>
<evidence type="ECO:0000313" key="3">
    <source>
        <dbReference type="Proteomes" id="UP000616885"/>
    </source>
</evidence>
<dbReference type="AlphaFoldDB" id="A0A8H7K9B4"/>
<dbReference type="GO" id="GO:0016020">
    <property type="term" value="C:membrane"/>
    <property type="evidence" value="ECO:0007669"/>
    <property type="project" value="TreeGrafter"/>
</dbReference>
<reference evidence="2" key="1">
    <citation type="submission" date="2020-10" db="EMBL/GenBank/DDBJ databases">
        <title>High-Quality Genome Resource of Clonostachys rosea strain S41 by Oxford Nanopore Long-Read Sequencing.</title>
        <authorList>
            <person name="Wang H."/>
        </authorList>
    </citation>
    <scope>NUCLEOTIDE SEQUENCE</scope>
    <source>
        <strain evidence="2">S41</strain>
    </source>
</reference>
<dbReference type="PANTHER" id="PTHR43798:SF33">
    <property type="entry name" value="HYDROLASE, PUTATIVE (AFU_ORTHOLOGUE AFUA_2G14860)-RELATED"/>
    <property type="match status" value="1"/>
</dbReference>